<evidence type="ECO:0000256" key="2">
    <source>
        <dbReference type="ARBA" id="ARBA00022723"/>
    </source>
</evidence>
<name>A0ABP3EWL0_9ACTN</name>
<feature type="transmembrane region" description="Helical" evidence="5">
    <location>
        <begin position="110"/>
        <end position="131"/>
    </location>
</feature>
<evidence type="ECO:0000256" key="3">
    <source>
        <dbReference type="ARBA" id="ARBA00023004"/>
    </source>
</evidence>
<keyword evidence="5" id="KW-1133">Transmembrane helix</keyword>
<dbReference type="SUPFAM" id="SSF50022">
    <property type="entry name" value="ISP domain"/>
    <property type="match status" value="1"/>
</dbReference>
<protein>
    <recommendedName>
        <fullName evidence="6">Rieske domain-containing protein</fullName>
    </recommendedName>
</protein>
<keyword evidence="5" id="KW-0472">Membrane</keyword>
<organism evidence="7 8">
    <name type="scientific">Cryptosporangium japonicum</name>
    <dbReference type="NCBI Taxonomy" id="80872"/>
    <lineage>
        <taxon>Bacteria</taxon>
        <taxon>Bacillati</taxon>
        <taxon>Actinomycetota</taxon>
        <taxon>Actinomycetes</taxon>
        <taxon>Cryptosporangiales</taxon>
        <taxon>Cryptosporangiaceae</taxon>
        <taxon>Cryptosporangium</taxon>
    </lineage>
</organism>
<keyword evidence="5" id="KW-0812">Transmembrane</keyword>
<dbReference type="InterPro" id="IPR036922">
    <property type="entry name" value="Rieske_2Fe-2S_sf"/>
</dbReference>
<dbReference type="CDD" id="cd03467">
    <property type="entry name" value="Rieske"/>
    <property type="match status" value="1"/>
</dbReference>
<feature type="transmembrane region" description="Helical" evidence="5">
    <location>
        <begin position="143"/>
        <end position="163"/>
    </location>
</feature>
<dbReference type="PANTHER" id="PTHR21496:SF23">
    <property type="entry name" value="3-PHENYLPROPIONATE_CINNAMIC ACID DIOXYGENASE FERREDOXIN SUBUNIT"/>
    <property type="match status" value="1"/>
</dbReference>
<evidence type="ECO:0000256" key="4">
    <source>
        <dbReference type="ARBA" id="ARBA00023014"/>
    </source>
</evidence>
<keyword evidence="4" id="KW-0411">Iron-sulfur</keyword>
<reference evidence="8" key="1">
    <citation type="journal article" date="2019" name="Int. J. Syst. Evol. Microbiol.">
        <title>The Global Catalogue of Microorganisms (GCM) 10K type strain sequencing project: providing services to taxonomists for standard genome sequencing and annotation.</title>
        <authorList>
            <consortium name="The Broad Institute Genomics Platform"/>
            <consortium name="The Broad Institute Genome Sequencing Center for Infectious Disease"/>
            <person name="Wu L."/>
            <person name="Ma J."/>
        </authorList>
    </citation>
    <scope>NUCLEOTIDE SEQUENCE [LARGE SCALE GENOMIC DNA]</scope>
    <source>
        <strain evidence="8">JCM 10425</strain>
    </source>
</reference>
<dbReference type="EMBL" id="BAAAGX010000046">
    <property type="protein sequence ID" value="GAA0282216.1"/>
    <property type="molecule type" value="Genomic_DNA"/>
</dbReference>
<dbReference type="PROSITE" id="PS51296">
    <property type="entry name" value="RIESKE"/>
    <property type="match status" value="1"/>
</dbReference>
<accession>A0ABP3EWL0</accession>
<comment type="caution">
    <text evidence="7">The sequence shown here is derived from an EMBL/GenBank/DDBJ whole genome shotgun (WGS) entry which is preliminary data.</text>
</comment>
<keyword evidence="1" id="KW-0001">2Fe-2S</keyword>
<dbReference type="Gene3D" id="2.102.10.10">
    <property type="entry name" value="Rieske [2Fe-2S] iron-sulphur domain"/>
    <property type="match status" value="1"/>
</dbReference>
<keyword evidence="8" id="KW-1185">Reference proteome</keyword>
<evidence type="ECO:0000256" key="5">
    <source>
        <dbReference type="SAM" id="Phobius"/>
    </source>
</evidence>
<dbReference type="PANTHER" id="PTHR21496">
    <property type="entry name" value="FERREDOXIN-RELATED"/>
    <property type="match status" value="1"/>
</dbReference>
<feature type="domain" description="Rieske" evidence="6">
    <location>
        <begin position="183"/>
        <end position="287"/>
    </location>
</feature>
<evidence type="ECO:0000259" key="6">
    <source>
        <dbReference type="PROSITE" id="PS51296"/>
    </source>
</evidence>
<dbReference type="RefSeq" id="WP_344654427.1">
    <property type="nucleotide sequence ID" value="NZ_BAAAGX010000046.1"/>
</dbReference>
<sequence>MSVIRGLFSRLESARLLDPVAEAVAGAVQTSIPSARIKDLLHGRWLGHPVHPVLVQVPVGAWVSASVLDFAPGGRRAAQRLVGLGLLTAPAAVAAGLADWSELEPDQRRVGLVHAAANTVGIAFYAASWGARRNGRRVAGVGYALLGLSAVGLGGALGGHLAYSQASGVNHAEGAARRAGGEWHDLGPLDEIPVGQPVRRDVGDTTVVVYRRALSSGGGVHVLASECSHAGGPLHEGEVTDGPGEPRISCPWHGSVFRLVDGEPLRGPATACQPVFQTEIAAGRLRARANAEGSVWKNAEV</sequence>
<dbReference type="Proteomes" id="UP001500967">
    <property type="component" value="Unassembled WGS sequence"/>
</dbReference>
<gene>
    <name evidence="7" type="ORF">GCM10009539_82670</name>
</gene>
<dbReference type="InterPro" id="IPR017941">
    <property type="entry name" value="Rieske_2Fe-2S"/>
</dbReference>
<proteinExistence type="predicted"/>
<evidence type="ECO:0000256" key="1">
    <source>
        <dbReference type="ARBA" id="ARBA00022714"/>
    </source>
</evidence>
<evidence type="ECO:0000313" key="7">
    <source>
        <dbReference type="EMBL" id="GAA0282216.1"/>
    </source>
</evidence>
<evidence type="ECO:0000313" key="8">
    <source>
        <dbReference type="Proteomes" id="UP001500967"/>
    </source>
</evidence>
<keyword evidence="3" id="KW-0408">Iron</keyword>
<feature type="transmembrane region" description="Helical" evidence="5">
    <location>
        <begin position="81"/>
        <end position="98"/>
    </location>
</feature>
<dbReference type="InterPro" id="IPR019251">
    <property type="entry name" value="DUF2231_TM"/>
</dbReference>
<dbReference type="Pfam" id="PF00355">
    <property type="entry name" value="Rieske"/>
    <property type="match status" value="1"/>
</dbReference>
<dbReference type="Pfam" id="PF09990">
    <property type="entry name" value="DUF2231"/>
    <property type="match status" value="1"/>
</dbReference>
<keyword evidence="2" id="KW-0479">Metal-binding</keyword>